<dbReference type="AlphaFoldDB" id="A0A1E7FEM4"/>
<keyword evidence="2" id="KW-0812">Transmembrane</keyword>
<name>A0A1E7FEM4_9STRA</name>
<evidence type="ECO:0000256" key="1">
    <source>
        <dbReference type="SAM" id="MobiDB-lite"/>
    </source>
</evidence>
<organism evidence="3 4">
    <name type="scientific">Fragilariopsis cylindrus CCMP1102</name>
    <dbReference type="NCBI Taxonomy" id="635003"/>
    <lineage>
        <taxon>Eukaryota</taxon>
        <taxon>Sar</taxon>
        <taxon>Stramenopiles</taxon>
        <taxon>Ochrophyta</taxon>
        <taxon>Bacillariophyta</taxon>
        <taxon>Bacillariophyceae</taxon>
        <taxon>Bacillariophycidae</taxon>
        <taxon>Bacillariales</taxon>
        <taxon>Bacillariaceae</taxon>
        <taxon>Fragilariopsis</taxon>
    </lineage>
</organism>
<sequence length="425" mass="46681">MATSREKKGVIPMESHHDQLFSADNKRTRNVNTVWKSPFEFSSSSAGPGPTKKTKVKNNDGTTTTTRNTKKKSNGRPPRRDSSGTGKTKSSTSSSNVTEGTRSSSIISMKQNNNKNRKTKKKSKKRNNNNKQMEEDMPITKDSLLESTFTTSTTPPSPMTDWDNSVSVSGDGDDSYLVDLEGGGENDSPPLKNGKPRSAYDKDAEWYCGSDSDSNMMDSIRSDGSSVLSLFRKPKEKNKTTMMDMGNELSITDLFSINNDQDGLSEPSMDLSILLGKDEESGNNIDGEVSITISHNNNNDNSNNNSNVIPAMQSESLQIVPMNELLADIENDDDDENSSWSNSNSTNENGVSLLVDDDDGNNIRNDDIFSFDTFNPEEEEGKNNEQESPTFLEKITSKNSVRSAFVVLGLTGVVDIILLGLFLTH</sequence>
<reference evidence="3 4" key="1">
    <citation type="submission" date="2016-09" db="EMBL/GenBank/DDBJ databases">
        <title>Extensive genetic diversity and differential bi-allelic expression allows diatom success in the polar Southern Ocean.</title>
        <authorList>
            <consortium name="DOE Joint Genome Institute"/>
            <person name="Mock T."/>
            <person name="Otillar R.P."/>
            <person name="Strauss J."/>
            <person name="Dupont C."/>
            <person name="Frickenhaus S."/>
            <person name="Maumus F."/>
            <person name="Mcmullan M."/>
            <person name="Sanges R."/>
            <person name="Schmutz J."/>
            <person name="Toseland A."/>
            <person name="Valas R."/>
            <person name="Veluchamy A."/>
            <person name="Ward B.J."/>
            <person name="Allen A."/>
            <person name="Barry K."/>
            <person name="Falciatore A."/>
            <person name="Ferrante M."/>
            <person name="Fortunato A.E."/>
            <person name="Gloeckner G."/>
            <person name="Gruber A."/>
            <person name="Hipkin R."/>
            <person name="Janech M."/>
            <person name="Kroth P."/>
            <person name="Leese F."/>
            <person name="Lindquist E."/>
            <person name="Lyon B.R."/>
            <person name="Martin J."/>
            <person name="Mayer C."/>
            <person name="Parker M."/>
            <person name="Quesneville H."/>
            <person name="Raymond J."/>
            <person name="Uhlig C."/>
            <person name="Valentin K.U."/>
            <person name="Worden A.Z."/>
            <person name="Armbrust E.V."/>
            <person name="Bowler C."/>
            <person name="Green B."/>
            <person name="Moulton V."/>
            <person name="Van Oosterhout C."/>
            <person name="Grigoriev I."/>
        </authorList>
    </citation>
    <scope>NUCLEOTIDE SEQUENCE [LARGE SCALE GENOMIC DNA]</scope>
    <source>
        <strain evidence="3 4">CCMP1102</strain>
    </source>
</reference>
<dbReference type="Proteomes" id="UP000095751">
    <property type="component" value="Unassembled WGS sequence"/>
</dbReference>
<feature type="compositionally biased region" description="Polar residues" evidence="1">
    <location>
        <begin position="96"/>
        <end position="111"/>
    </location>
</feature>
<proteinExistence type="predicted"/>
<dbReference type="KEGG" id="fcy:FRACYDRAFT_238831"/>
<protein>
    <submittedName>
        <fullName evidence="3">Uncharacterized protein</fullName>
    </submittedName>
</protein>
<feature type="compositionally biased region" description="Low complexity" evidence="1">
    <location>
        <begin position="338"/>
        <end position="349"/>
    </location>
</feature>
<keyword evidence="4" id="KW-1185">Reference proteome</keyword>
<evidence type="ECO:0000313" key="3">
    <source>
        <dbReference type="EMBL" id="OEU16243.1"/>
    </source>
</evidence>
<feature type="compositionally biased region" description="Polar residues" evidence="1">
    <location>
        <begin position="30"/>
        <end position="46"/>
    </location>
</feature>
<feature type="region of interest" description="Disordered" evidence="1">
    <location>
        <begin position="331"/>
        <end position="389"/>
    </location>
</feature>
<keyword evidence="2" id="KW-1133">Transmembrane helix</keyword>
<feature type="region of interest" description="Disordered" evidence="1">
    <location>
        <begin position="1"/>
        <end position="201"/>
    </location>
</feature>
<dbReference type="InParanoid" id="A0A1E7FEM4"/>
<accession>A0A1E7FEM4</accession>
<feature type="transmembrane region" description="Helical" evidence="2">
    <location>
        <begin position="404"/>
        <end position="423"/>
    </location>
</feature>
<feature type="compositionally biased region" description="Low complexity" evidence="1">
    <location>
        <begin position="147"/>
        <end position="170"/>
    </location>
</feature>
<feature type="compositionally biased region" description="Basic and acidic residues" evidence="1">
    <location>
        <begin position="1"/>
        <end position="27"/>
    </location>
</feature>
<feature type="compositionally biased region" description="Basic residues" evidence="1">
    <location>
        <begin position="115"/>
        <end position="128"/>
    </location>
</feature>
<dbReference type="EMBL" id="KV784358">
    <property type="protein sequence ID" value="OEU16243.1"/>
    <property type="molecule type" value="Genomic_DNA"/>
</dbReference>
<evidence type="ECO:0000313" key="4">
    <source>
        <dbReference type="Proteomes" id="UP000095751"/>
    </source>
</evidence>
<keyword evidence="2" id="KW-0472">Membrane</keyword>
<gene>
    <name evidence="3" type="ORF">FRACYDRAFT_238831</name>
</gene>
<feature type="compositionally biased region" description="Low complexity" evidence="1">
    <location>
        <begin position="83"/>
        <end position="95"/>
    </location>
</feature>
<evidence type="ECO:0000256" key="2">
    <source>
        <dbReference type="SAM" id="Phobius"/>
    </source>
</evidence>